<feature type="domain" description="DUF4440" evidence="1">
    <location>
        <begin position="10"/>
        <end position="120"/>
    </location>
</feature>
<dbReference type="Proteomes" id="UP001595699">
    <property type="component" value="Unassembled WGS sequence"/>
</dbReference>
<evidence type="ECO:0000313" key="2">
    <source>
        <dbReference type="EMBL" id="MFC3759681.1"/>
    </source>
</evidence>
<protein>
    <submittedName>
        <fullName evidence="2">SgcJ/EcaC family oxidoreductase</fullName>
    </submittedName>
</protein>
<keyword evidence="3" id="KW-1185">Reference proteome</keyword>
<dbReference type="Gene3D" id="3.10.450.50">
    <property type="match status" value="1"/>
</dbReference>
<comment type="caution">
    <text evidence="2">The sequence shown here is derived from an EMBL/GenBank/DDBJ whole genome shotgun (WGS) entry which is preliminary data.</text>
</comment>
<reference evidence="3" key="1">
    <citation type="journal article" date="2019" name="Int. J. Syst. Evol. Microbiol.">
        <title>The Global Catalogue of Microorganisms (GCM) 10K type strain sequencing project: providing services to taxonomists for standard genome sequencing and annotation.</title>
        <authorList>
            <consortium name="The Broad Institute Genomics Platform"/>
            <consortium name="The Broad Institute Genome Sequencing Center for Infectious Disease"/>
            <person name="Wu L."/>
            <person name="Ma J."/>
        </authorList>
    </citation>
    <scope>NUCLEOTIDE SEQUENCE [LARGE SCALE GENOMIC DNA]</scope>
    <source>
        <strain evidence="3">CGMCC 4.7241</strain>
    </source>
</reference>
<evidence type="ECO:0000259" key="1">
    <source>
        <dbReference type="Pfam" id="PF14534"/>
    </source>
</evidence>
<gene>
    <name evidence="2" type="ORF">ACFOUW_02420</name>
</gene>
<dbReference type="Pfam" id="PF14534">
    <property type="entry name" value="DUF4440"/>
    <property type="match status" value="1"/>
</dbReference>
<dbReference type="RefSeq" id="WP_205121850.1">
    <property type="nucleotide sequence ID" value="NZ_JAFBCM010000001.1"/>
</dbReference>
<dbReference type="EMBL" id="JBHRZH010000002">
    <property type="protein sequence ID" value="MFC3759681.1"/>
    <property type="molecule type" value="Genomic_DNA"/>
</dbReference>
<organism evidence="2 3">
    <name type="scientific">Tenggerimyces flavus</name>
    <dbReference type="NCBI Taxonomy" id="1708749"/>
    <lineage>
        <taxon>Bacteria</taxon>
        <taxon>Bacillati</taxon>
        <taxon>Actinomycetota</taxon>
        <taxon>Actinomycetes</taxon>
        <taxon>Propionibacteriales</taxon>
        <taxon>Nocardioidaceae</taxon>
        <taxon>Tenggerimyces</taxon>
    </lineage>
</organism>
<dbReference type="InterPro" id="IPR011944">
    <property type="entry name" value="Steroid_delta5-4_isomerase"/>
</dbReference>
<name>A0ABV7Y506_9ACTN</name>
<dbReference type="InterPro" id="IPR032710">
    <property type="entry name" value="NTF2-like_dom_sf"/>
</dbReference>
<dbReference type="InterPro" id="IPR027843">
    <property type="entry name" value="DUF4440"/>
</dbReference>
<sequence length="151" mass="16154">MSDPASLGDLEQVHAEILSAWNRQDAEAYARQFTQDAIVVGFDGSEMHGRNEIADALAGIFADHQVASYVRIVRDVRPIGTNSALLHATVGMVPPGGGDLVPDQNAVQLLVGVRHDGTWLAASLQNTPAALHGRPEAVDAMTEELRAAREH</sequence>
<accession>A0ABV7Y506</accession>
<proteinExistence type="predicted"/>
<dbReference type="NCBIfam" id="TIGR02246">
    <property type="entry name" value="SgcJ/EcaC family oxidoreductase"/>
    <property type="match status" value="1"/>
</dbReference>
<dbReference type="SUPFAM" id="SSF54427">
    <property type="entry name" value="NTF2-like"/>
    <property type="match status" value="1"/>
</dbReference>
<evidence type="ECO:0000313" key="3">
    <source>
        <dbReference type="Proteomes" id="UP001595699"/>
    </source>
</evidence>